<dbReference type="Gene3D" id="1.20.120.1080">
    <property type="match status" value="1"/>
</dbReference>
<dbReference type="InterPro" id="IPR001650">
    <property type="entry name" value="Helicase_C-like"/>
</dbReference>
<feature type="compositionally biased region" description="Basic and acidic residues" evidence="7">
    <location>
        <begin position="186"/>
        <end position="196"/>
    </location>
</feature>
<evidence type="ECO:0000259" key="8">
    <source>
        <dbReference type="PROSITE" id="PS51192"/>
    </source>
</evidence>
<evidence type="ECO:0000256" key="6">
    <source>
        <dbReference type="ARBA" id="ARBA00022840"/>
    </source>
</evidence>
<evidence type="ECO:0000256" key="5">
    <source>
        <dbReference type="ARBA" id="ARBA00022806"/>
    </source>
</evidence>
<dbReference type="Gene3D" id="3.40.50.300">
    <property type="entry name" value="P-loop containing nucleotide triphosphate hydrolases"/>
    <property type="match status" value="2"/>
</dbReference>
<feature type="compositionally biased region" description="Basic and acidic residues" evidence="7">
    <location>
        <begin position="219"/>
        <end position="228"/>
    </location>
</feature>
<reference evidence="10 11" key="1">
    <citation type="submission" date="2023-01" db="EMBL/GenBank/DDBJ databases">
        <title>Analysis of 21 Apiospora genomes using comparative genomics revels a genus with tremendous synthesis potential of carbohydrate active enzymes and secondary metabolites.</title>
        <authorList>
            <person name="Sorensen T."/>
        </authorList>
    </citation>
    <scope>NUCLEOTIDE SEQUENCE [LARGE SCALE GENOMIC DNA]</scope>
    <source>
        <strain evidence="10 11">CBS 114990</strain>
    </source>
</reference>
<evidence type="ECO:0000259" key="9">
    <source>
        <dbReference type="PROSITE" id="PS51194"/>
    </source>
</evidence>
<dbReference type="SUPFAM" id="SSF52540">
    <property type="entry name" value="P-loop containing nucleoside triphosphate hydrolases"/>
    <property type="match status" value="1"/>
</dbReference>
<dbReference type="InterPro" id="IPR014001">
    <property type="entry name" value="Helicase_ATP-bd"/>
</dbReference>
<dbReference type="InterPro" id="IPR011545">
    <property type="entry name" value="DEAD/DEAH_box_helicase_dom"/>
</dbReference>
<dbReference type="Pfam" id="PF04408">
    <property type="entry name" value="WHD_HA2"/>
    <property type="match status" value="1"/>
</dbReference>
<feature type="domain" description="Helicase C-terminal" evidence="9">
    <location>
        <begin position="576"/>
        <end position="819"/>
    </location>
</feature>
<dbReference type="EMBL" id="JAQQWN010000005">
    <property type="protein sequence ID" value="KAK8085014.1"/>
    <property type="molecule type" value="Genomic_DNA"/>
</dbReference>
<name>A0ABR1WN96_9PEZI</name>
<evidence type="ECO:0000256" key="7">
    <source>
        <dbReference type="SAM" id="MobiDB-lite"/>
    </source>
</evidence>
<evidence type="ECO:0000256" key="4">
    <source>
        <dbReference type="ARBA" id="ARBA00022801"/>
    </source>
</evidence>
<dbReference type="Pfam" id="PF21010">
    <property type="entry name" value="HA2_C"/>
    <property type="match status" value="1"/>
</dbReference>
<evidence type="ECO:0000313" key="10">
    <source>
        <dbReference type="EMBL" id="KAK8085014.1"/>
    </source>
</evidence>
<gene>
    <name evidence="10" type="ORF">PG997_006285</name>
</gene>
<dbReference type="EC" id="3.6.4.13" evidence="2"/>
<dbReference type="CDD" id="cd18791">
    <property type="entry name" value="SF2_C_RHA"/>
    <property type="match status" value="1"/>
</dbReference>
<dbReference type="InterPro" id="IPR007502">
    <property type="entry name" value="Helicase-assoc_dom"/>
</dbReference>
<dbReference type="InterPro" id="IPR048333">
    <property type="entry name" value="HA2_WH"/>
</dbReference>
<comment type="caution">
    <text evidence="10">The sequence shown here is derived from an EMBL/GenBank/DDBJ whole genome shotgun (WGS) entry which is preliminary data.</text>
</comment>
<evidence type="ECO:0000256" key="3">
    <source>
        <dbReference type="ARBA" id="ARBA00022741"/>
    </source>
</evidence>
<feature type="compositionally biased region" description="Basic and acidic residues" evidence="7">
    <location>
        <begin position="109"/>
        <end position="140"/>
    </location>
</feature>
<dbReference type="SMART" id="SM00487">
    <property type="entry name" value="DEXDc"/>
    <property type="match status" value="1"/>
</dbReference>
<evidence type="ECO:0000313" key="11">
    <source>
        <dbReference type="Proteomes" id="UP001433268"/>
    </source>
</evidence>
<feature type="compositionally biased region" description="Acidic residues" evidence="7">
    <location>
        <begin position="247"/>
        <end position="283"/>
    </location>
</feature>
<dbReference type="PROSITE" id="PS51192">
    <property type="entry name" value="HELICASE_ATP_BIND_1"/>
    <property type="match status" value="1"/>
</dbReference>
<feature type="domain" description="Helicase ATP-binding" evidence="8">
    <location>
        <begin position="377"/>
        <end position="554"/>
    </location>
</feature>
<keyword evidence="3" id="KW-0547">Nucleotide-binding</keyword>
<dbReference type="PROSITE" id="PS51194">
    <property type="entry name" value="HELICASE_CTER"/>
    <property type="match status" value="1"/>
</dbReference>
<keyword evidence="4" id="KW-0378">Hydrolase</keyword>
<keyword evidence="6" id="KW-0067">ATP-binding</keyword>
<feature type="compositionally biased region" description="Polar residues" evidence="7">
    <location>
        <begin position="156"/>
        <end position="174"/>
    </location>
</feature>
<dbReference type="Pfam" id="PF00271">
    <property type="entry name" value="Helicase_C"/>
    <property type="match status" value="1"/>
</dbReference>
<dbReference type="GO" id="GO:0004386">
    <property type="term" value="F:helicase activity"/>
    <property type="evidence" value="ECO:0007669"/>
    <property type="project" value="UniProtKB-KW"/>
</dbReference>
<dbReference type="Pfam" id="PF00270">
    <property type="entry name" value="DEAD"/>
    <property type="match status" value="1"/>
</dbReference>
<dbReference type="GeneID" id="92043660"/>
<dbReference type="PANTHER" id="PTHR18934:SF99">
    <property type="entry name" value="ATP-DEPENDENT RNA HELICASE DHX37-RELATED"/>
    <property type="match status" value="1"/>
</dbReference>
<organism evidence="10 11">
    <name type="scientific">Apiospora hydei</name>
    <dbReference type="NCBI Taxonomy" id="1337664"/>
    <lineage>
        <taxon>Eukaryota</taxon>
        <taxon>Fungi</taxon>
        <taxon>Dikarya</taxon>
        <taxon>Ascomycota</taxon>
        <taxon>Pezizomycotina</taxon>
        <taxon>Sordariomycetes</taxon>
        <taxon>Xylariomycetidae</taxon>
        <taxon>Amphisphaeriales</taxon>
        <taxon>Apiosporaceae</taxon>
        <taxon>Apiospora</taxon>
    </lineage>
</organism>
<keyword evidence="5 10" id="KW-0347">Helicase</keyword>
<feature type="compositionally biased region" description="Polar residues" evidence="7">
    <location>
        <begin position="20"/>
        <end position="34"/>
    </location>
</feature>
<feature type="compositionally biased region" description="Acidic residues" evidence="7">
    <location>
        <begin position="229"/>
        <end position="239"/>
    </location>
</feature>
<dbReference type="PANTHER" id="PTHR18934">
    <property type="entry name" value="ATP-DEPENDENT RNA HELICASE"/>
    <property type="match status" value="1"/>
</dbReference>
<accession>A0ABR1WN96</accession>
<dbReference type="Proteomes" id="UP001433268">
    <property type="component" value="Unassembled WGS sequence"/>
</dbReference>
<feature type="region of interest" description="Disordered" evidence="7">
    <location>
        <begin position="92"/>
        <end position="293"/>
    </location>
</feature>
<dbReference type="InterPro" id="IPR002464">
    <property type="entry name" value="DNA/RNA_helicase_DEAH_CS"/>
</dbReference>
<keyword evidence="11" id="KW-1185">Reference proteome</keyword>
<dbReference type="PROSITE" id="PS00690">
    <property type="entry name" value="DEAH_ATP_HELICASE"/>
    <property type="match status" value="1"/>
</dbReference>
<feature type="compositionally biased region" description="Basic and acidic residues" evidence="7">
    <location>
        <begin position="35"/>
        <end position="55"/>
    </location>
</feature>
<dbReference type="SMART" id="SM00847">
    <property type="entry name" value="HA2"/>
    <property type="match status" value="1"/>
</dbReference>
<feature type="compositionally biased region" description="Polar residues" evidence="7">
    <location>
        <begin position="95"/>
        <end position="108"/>
    </location>
</feature>
<feature type="compositionally biased region" description="Basic residues" evidence="7">
    <location>
        <begin position="197"/>
        <end position="207"/>
    </location>
</feature>
<feature type="compositionally biased region" description="Basic residues" evidence="7">
    <location>
        <begin position="1"/>
        <end position="17"/>
    </location>
</feature>
<sequence length="1180" mass="131575">MPVKKFVPRQRKHKVLARQKASTEAQPEDSNQLESTKDSRQELDDRKEQLRKELQGEGPKISGKKAKRLEKYIETKIRKDENRALLAKLAENKIDTSLFSSSRTLGQKTETKKQLLQRALREHAAGIADHGDELFEERPTAPESNEETLPQKHTPAASSQDEAQLSKPQASEATPVQPAAGSGLKRPLDVDDEGRPVIKKRQKRGGVKAKASLAAPKVAHPEPVHQEESDSDSESEDDEWKGFSSENEPDDQGSGMEEDSSSENEETGSSDDEDEDDSDEDGEPDTKQRSSAFKAWAHQQRNEAMGYTPVESNAMLLDIPRPANFEPRPLEQEPLPLELQPTTNVARKAFAVPVTRQAEIQEARLKLPVVAEEQKIMEAIHNNNVVVICGATGSGKTTQVPQFLFEAGYGSPDSPTPGLIGVTQPRKVAAVSMSKRVSQELGNHSHKVAYQIRFEGTADDNTAVKFMTDGVLLREVSNDISLKKYSAVIIDEAHERSVNTDILIGMLSRVVKLREEMAVEDKNIMPLKLIIMSATLRIDDLTKNPVLFPSPPPVLDVEGRQFPVTTHFARQTRHDYVEEAYKKILRGHRKLPPGGFLVFLTGHDEISRLSKLLKSSSTGLNSAAYPKVRISANDAPLEVEDIEFGNTNDTTQDDYDEVEIVDDVDDEENEEDDTEFDIPDQQGGTGPLKMHILPLYSLLPTKEQMKVFDPPPEGSRQIILATNVAETSLTIPGIQYVFDCGRSKERRFDKDNGVQSYEISWVSKASANQRAGRAGRTGPGHCYRLFSSAVYERDFREFADPELLRMPIEGVVLQLKAMRLQHVVNFPFPTPPERQSLAKAEKLLKYLSAVTPEGQATDIGATMARFPLPPRFARILLVGHLHDCMPYTIALVSGLSVADIFIPETQAIPALAEREEGAYRTNDDVIAETEQQQIRKRYNEVHRNFRSLDDTSDAIKLLQAVGEFAHDPTEKWCEDHFARFKGLSESQKLRRQITNLLQKDIPAFANLTFQEKLDRPSAKQIAALKQMVAAGFIDQRRPGRAIDVPYIPLHPLDTQDDADKLVYIHPSSSLAHRSTQELPEYIVYSHLQRQAPSVDATKRPKTRMLALTNVTGAQLAALAKGTPLITYGKPIKEIKTNDPSVREIWAVPYLRAEGTGGQGWPLPVKKITQRKVPGKGWVAE</sequence>
<dbReference type="RefSeq" id="XP_066669523.1">
    <property type="nucleotide sequence ID" value="XM_066810600.1"/>
</dbReference>
<feature type="region of interest" description="Disordered" evidence="7">
    <location>
        <begin position="1"/>
        <end position="63"/>
    </location>
</feature>
<evidence type="ECO:0000256" key="2">
    <source>
        <dbReference type="ARBA" id="ARBA00012552"/>
    </source>
</evidence>
<evidence type="ECO:0000256" key="1">
    <source>
        <dbReference type="ARBA" id="ARBA00008792"/>
    </source>
</evidence>
<proteinExistence type="inferred from homology"/>
<dbReference type="SMART" id="SM00490">
    <property type="entry name" value="HELICc"/>
    <property type="match status" value="1"/>
</dbReference>
<protein>
    <recommendedName>
        <fullName evidence="2">RNA helicase</fullName>
        <ecNumber evidence="2">3.6.4.13</ecNumber>
    </recommendedName>
</protein>
<comment type="similarity">
    <text evidence="1">Belongs to the DEAD box helicase family. DEAH subfamily.</text>
</comment>
<dbReference type="InterPro" id="IPR027417">
    <property type="entry name" value="P-loop_NTPase"/>
</dbReference>
<dbReference type="CDD" id="cd17982">
    <property type="entry name" value="DEXHc_DHX37"/>
    <property type="match status" value="1"/>
</dbReference>